<dbReference type="RefSeq" id="WP_354231060.1">
    <property type="nucleotide sequence ID" value="NZ_JBEPSN010000008.1"/>
</dbReference>
<dbReference type="Proteomes" id="UP001549307">
    <property type="component" value="Unassembled WGS sequence"/>
</dbReference>
<proteinExistence type="inferred from homology"/>
<name>A0ABV2P9C4_9MICC</name>
<reference evidence="2 3" key="1">
    <citation type="submission" date="2024-06" db="EMBL/GenBank/DDBJ databases">
        <title>Sorghum-associated microbial communities from plants grown in Nebraska, USA.</title>
        <authorList>
            <person name="Schachtman D."/>
        </authorList>
    </citation>
    <scope>NUCLEOTIDE SEQUENCE [LARGE SCALE GENOMIC DNA]</scope>
    <source>
        <strain evidence="2 3">3552</strain>
    </source>
</reference>
<evidence type="ECO:0000256" key="1">
    <source>
        <dbReference type="HAMAP-Rule" id="MF_00775"/>
    </source>
</evidence>
<dbReference type="HAMAP" id="MF_00775">
    <property type="entry name" value="UPF0311"/>
    <property type="match status" value="1"/>
</dbReference>
<keyword evidence="3" id="KW-1185">Reference proteome</keyword>
<sequence>MTLFPEAPALTFLATLNVTVGPALEVGATPEGRRRIIPIVGGTVSGPRLQGRVLPAGADYQILRTPELTELDARYVAELDGGAMVYVHNQALRCGTAEDIARLNRGEDVDPELIYFRCSPRFSTAAPGLAWLNKVITVGTGRRRPGSVEIDVFTVG</sequence>
<comment type="similarity">
    <text evidence="1">Belongs to the UPF0311 family.</text>
</comment>
<dbReference type="Pfam" id="PF11578">
    <property type="entry name" value="DUF3237"/>
    <property type="match status" value="1"/>
</dbReference>
<dbReference type="PANTHER" id="PTHR37315:SF1">
    <property type="entry name" value="UPF0311 PROTEIN BLR7842"/>
    <property type="match status" value="1"/>
</dbReference>
<dbReference type="PANTHER" id="PTHR37315">
    <property type="entry name" value="UPF0311 PROTEIN BLR7842"/>
    <property type="match status" value="1"/>
</dbReference>
<gene>
    <name evidence="2" type="ORF">ABIE37_003146</name>
</gene>
<comment type="caution">
    <text evidence="2">The sequence shown here is derived from an EMBL/GenBank/DDBJ whole genome shotgun (WGS) entry which is preliminary data.</text>
</comment>
<accession>A0ABV2P9C4</accession>
<organism evidence="2 3">
    <name type="scientific">Arthrobacter bambusae</name>
    <dbReference type="NCBI Taxonomy" id="1338426"/>
    <lineage>
        <taxon>Bacteria</taxon>
        <taxon>Bacillati</taxon>
        <taxon>Actinomycetota</taxon>
        <taxon>Actinomycetes</taxon>
        <taxon>Micrococcales</taxon>
        <taxon>Micrococcaceae</taxon>
        <taxon>Arthrobacter</taxon>
    </lineage>
</organism>
<dbReference type="GeneID" id="92754074"/>
<dbReference type="EMBL" id="JBEPSN010000008">
    <property type="protein sequence ID" value="MET4541351.1"/>
    <property type="molecule type" value="Genomic_DNA"/>
</dbReference>
<dbReference type="Gene3D" id="2.40.160.20">
    <property type="match status" value="1"/>
</dbReference>
<dbReference type="InterPro" id="IPR020915">
    <property type="entry name" value="UPF0311"/>
</dbReference>
<evidence type="ECO:0000313" key="3">
    <source>
        <dbReference type="Proteomes" id="UP001549307"/>
    </source>
</evidence>
<protein>
    <recommendedName>
        <fullName evidence="1">UPF0311 protein ABIE37_003146</fullName>
    </recommendedName>
</protein>
<evidence type="ECO:0000313" key="2">
    <source>
        <dbReference type="EMBL" id="MET4541351.1"/>
    </source>
</evidence>